<name>A0A9N9GBR2_9GLOM</name>
<sequence length="301" mass="33994">MPTYSQVEEELYSKWCSEFDLARYRLLAIVRQEGTQEVKRLGIAIDKEISQNTYLKFCESERDIIVKYCLIDGKIEAYDMPDESHAYVQGELSFIMRSWSNQLAVTGERDLIVNSRSVYRGDINVRPKHIQPQQPQRPQPPRAGQHCPNLVVEIGNTEGLGHLHRKVVGYFSSQTTTQLYLAIKLFPPRPNNTFALLALLYSRNNPNPTIPVIVKSFGTASLSIPTRNYLQNTINVPVNIITGVGIGPVPIPCDRVNIPEYQLAIPTNPLFNGARGGVPIGTPQYFYIDLFVLQDVYQNSL</sequence>
<dbReference type="GO" id="GO:0006302">
    <property type="term" value="P:double-strand break repair"/>
    <property type="evidence" value="ECO:0007669"/>
    <property type="project" value="UniProtKB-ARBA"/>
</dbReference>
<proteinExistence type="predicted"/>
<comment type="caution">
    <text evidence="3">The sequence shown here is derived from an EMBL/GenBank/DDBJ whole genome shotgun (WGS) entry which is preliminary data.</text>
</comment>
<dbReference type="InterPro" id="IPR011335">
    <property type="entry name" value="Restrct_endonuc-II-like"/>
</dbReference>
<evidence type="ECO:0000313" key="3">
    <source>
        <dbReference type="EMBL" id="CAG8591251.1"/>
    </source>
</evidence>
<dbReference type="OrthoDB" id="2307807at2759"/>
<protein>
    <submittedName>
        <fullName evidence="3">1_t:CDS:1</fullName>
    </submittedName>
</protein>
<dbReference type="InterPro" id="IPR008538">
    <property type="entry name" value="Uma2"/>
</dbReference>
<dbReference type="Gene3D" id="3.90.1570.10">
    <property type="entry name" value="tt1808, chain A"/>
    <property type="match status" value="1"/>
</dbReference>
<dbReference type="EMBL" id="CAJVPK010001565">
    <property type="protein sequence ID" value="CAG8591251.1"/>
    <property type="molecule type" value="Genomic_DNA"/>
</dbReference>
<evidence type="ECO:0000259" key="2">
    <source>
        <dbReference type="Pfam" id="PF05685"/>
    </source>
</evidence>
<dbReference type="Pfam" id="PF05685">
    <property type="entry name" value="Uma2"/>
    <property type="match status" value="1"/>
</dbReference>
<organism evidence="3 4">
    <name type="scientific">Diversispora eburnea</name>
    <dbReference type="NCBI Taxonomy" id="1213867"/>
    <lineage>
        <taxon>Eukaryota</taxon>
        <taxon>Fungi</taxon>
        <taxon>Fungi incertae sedis</taxon>
        <taxon>Mucoromycota</taxon>
        <taxon>Glomeromycotina</taxon>
        <taxon>Glomeromycetes</taxon>
        <taxon>Diversisporales</taxon>
        <taxon>Diversisporaceae</taxon>
        <taxon>Diversispora</taxon>
    </lineage>
</organism>
<dbReference type="SUPFAM" id="SSF52980">
    <property type="entry name" value="Restriction endonuclease-like"/>
    <property type="match status" value="1"/>
</dbReference>
<accession>A0A9N9GBR2</accession>
<evidence type="ECO:0000313" key="4">
    <source>
        <dbReference type="Proteomes" id="UP000789706"/>
    </source>
</evidence>
<gene>
    <name evidence="3" type="ORF">DEBURN_LOCUS9067</name>
</gene>
<dbReference type="InterPro" id="IPR012296">
    <property type="entry name" value="Nuclease_put_TT1808"/>
</dbReference>
<keyword evidence="4" id="KW-1185">Reference proteome</keyword>
<dbReference type="AlphaFoldDB" id="A0A9N9GBR2"/>
<feature type="region of interest" description="Disordered" evidence="1">
    <location>
        <begin position="124"/>
        <end position="144"/>
    </location>
</feature>
<feature type="domain" description="Putative restriction endonuclease" evidence="2">
    <location>
        <begin position="54"/>
        <end position="180"/>
    </location>
</feature>
<reference evidence="3" key="1">
    <citation type="submission" date="2021-06" db="EMBL/GenBank/DDBJ databases">
        <authorList>
            <person name="Kallberg Y."/>
            <person name="Tangrot J."/>
            <person name="Rosling A."/>
        </authorList>
    </citation>
    <scope>NUCLEOTIDE SEQUENCE</scope>
    <source>
        <strain evidence="3">AZ414A</strain>
    </source>
</reference>
<evidence type="ECO:0000256" key="1">
    <source>
        <dbReference type="SAM" id="MobiDB-lite"/>
    </source>
</evidence>
<dbReference type="Proteomes" id="UP000789706">
    <property type="component" value="Unassembled WGS sequence"/>
</dbReference>